<dbReference type="Proteomes" id="UP000274545">
    <property type="component" value="Unassembled WGS sequence"/>
</dbReference>
<gene>
    <name evidence="1" type="ORF">D6D54_00385</name>
</gene>
<protein>
    <submittedName>
        <fullName evidence="1">Uncharacterized protein</fullName>
    </submittedName>
</protein>
<sequence length="217" mass="25765">MDNNIQVLVDELTQLYQRYQVQSLQNDIMICLDILKYYDFSDQNNQVFIGYVLRVFYILKAKLEQNIDLTTDLSNLMSKGYTTGNNRNIFRRKIGKNRQEFENEVEFYVNRNYFDDEYNRLQRILLKNGAKLVGSASASLAGFNYEKILTNSIQLLDSQELALRLQKIVMRVLKPFENEKSQFLAKQTMVNEDLDETITKRENYLQQYNKLFKQENN</sequence>
<proteinExistence type="predicted"/>
<dbReference type="AlphaFoldDB" id="A0A3S0UNE4"/>
<reference evidence="1 2" key="1">
    <citation type="journal article" date="2019" name="Genome Biol. Evol.">
        <title>Toxin and genome evolution in a Drosophila defensive symbiosis.</title>
        <authorList>
            <person name="Ballinger M.J."/>
            <person name="Gawryluk R.M."/>
            <person name="Perlman S.J."/>
        </authorList>
    </citation>
    <scope>NUCLEOTIDE SEQUENCE [LARGE SCALE GENOMIC DNA]</scope>
    <source>
        <strain evidence="2">sNeo</strain>
    </source>
</reference>
<organism evidence="1 2">
    <name type="scientific">Spiroplasma poulsonii</name>
    <dbReference type="NCBI Taxonomy" id="2138"/>
    <lineage>
        <taxon>Bacteria</taxon>
        <taxon>Bacillati</taxon>
        <taxon>Mycoplasmatota</taxon>
        <taxon>Mollicutes</taxon>
        <taxon>Entomoplasmatales</taxon>
        <taxon>Spiroplasmataceae</taxon>
        <taxon>Spiroplasma</taxon>
    </lineage>
</organism>
<accession>A0A3S0UNE4</accession>
<dbReference type="EMBL" id="RAHC01000001">
    <property type="protein sequence ID" value="RUP77991.1"/>
    <property type="molecule type" value="Genomic_DNA"/>
</dbReference>
<dbReference type="RefSeq" id="WP_127092329.1">
    <property type="nucleotide sequence ID" value="NZ_RAHC01000001.1"/>
</dbReference>
<evidence type="ECO:0000313" key="1">
    <source>
        <dbReference type="EMBL" id="RUP77991.1"/>
    </source>
</evidence>
<name>A0A3S0UNE4_9MOLU</name>
<evidence type="ECO:0000313" key="2">
    <source>
        <dbReference type="Proteomes" id="UP000274545"/>
    </source>
</evidence>
<comment type="caution">
    <text evidence="1">The sequence shown here is derived from an EMBL/GenBank/DDBJ whole genome shotgun (WGS) entry which is preliminary data.</text>
</comment>